<dbReference type="SUPFAM" id="SSF56784">
    <property type="entry name" value="HAD-like"/>
    <property type="match status" value="1"/>
</dbReference>
<dbReference type="PANTHER" id="PTHR24092:SF214">
    <property type="entry name" value="PHOSPHOLIPID-TRANSPORTING ATPASE"/>
    <property type="match status" value="1"/>
</dbReference>
<dbReference type="SUPFAM" id="SSF81660">
    <property type="entry name" value="Metal cation-transporting ATPase, ATP-binding domain N"/>
    <property type="match status" value="1"/>
</dbReference>
<evidence type="ECO:0000256" key="7">
    <source>
        <dbReference type="ARBA" id="ARBA00022842"/>
    </source>
</evidence>
<dbReference type="VEuPathDB" id="AmoebaDB:DDB_G0275871"/>
<dbReference type="InterPro" id="IPR032630">
    <property type="entry name" value="P_typ_ATPase_c"/>
</dbReference>
<dbReference type="InParanoid" id="Q553A4"/>
<accession>Q553A4</accession>
<dbReference type="SUPFAM" id="SSF81653">
    <property type="entry name" value="Calcium ATPase, transduction domain A"/>
    <property type="match status" value="1"/>
</dbReference>
<feature type="transmembrane region" description="Helical" evidence="15">
    <location>
        <begin position="1000"/>
        <end position="1021"/>
    </location>
</feature>
<dbReference type="PANTHER" id="PTHR24092">
    <property type="entry name" value="PROBABLE PHOSPHOLIPID-TRANSPORTING ATPASE"/>
    <property type="match status" value="1"/>
</dbReference>
<evidence type="ECO:0000256" key="15">
    <source>
        <dbReference type="RuleBase" id="RU362033"/>
    </source>
</evidence>
<dbReference type="PRO" id="PR:Q553A4"/>
<dbReference type="GO" id="GO:0005886">
    <property type="term" value="C:plasma membrane"/>
    <property type="evidence" value="ECO:0000318"/>
    <property type="project" value="GO_Central"/>
</dbReference>
<keyword evidence="10 15" id="KW-0472">Membrane</keyword>
<dbReference type="NCBIfam" id="TIGR01494">
    <property type="entry name" value="ATPase_P-type"/>
    <property type="match status" value="1"/>
</dbReference>
<dbReference type="OMA" id="KKYIDCC"/>
<keyword evidence="20" id="KW-1185">Reference proteome</keyword>
<feature type="binding site" evidence="13">
    <location>
        <position position="450"/>
    </location>
    <ligand>
        <name>ATP</name>
        <dbReference type="ChEBI" id="CHEBI:30616"/>
    </ligand>
</feature>
<dbReference type="eggNOG" id="KOG0206">
    <property type="taxonomic scope" value="Eukaryota"/>
</dbReference>
<dbReference type="SFLD" id="SFLDF00027">
    <property type="entry name" value="p-type_atpase"/>
    <property type="match status" value="1"/>
</dbReference>
<evidence type="ECO:0000256" key="8">
    <source>
        <dbReference type="ARBA" id="ARBA00022967"/>
    </source>
</evidence>
<feature type="binding site" evidence="13">
    <location>
        <position position="664"/>
    </location>
    <ligand>
        <name>ATP</name>
        <dbReference type="ChEBI" id="CHEBI:30616"/>
    </ligand>
</feature>
<evidence type="ECO:0000259" key="17">
    <source>
        <dbReference type="Pfam" id="PF16209"/>
    </source>
</evidence>
<feature type="transmembrane region" description="Helical" evidence="15">
    <location>
        <begin position="1041"/>
        <end position="1059"/>
    </location>
</feature>
<feature type="domain" description="P-type ATPase N-terminal" evidence="17">
    <location>
        <begin position="30"/>
        <end position="90"/>
    </location>
</feature>
<dbReference type="FunFam" id="3.40.50.1000:FF:000014">
    <property type="entry name" value="Phospholipid-transporting ATPase"/>
    <property type="match status" value="1"/>
</dbReference>
<comment type="subcellular location">
    <subcellularLocation>
        <location evidence="1 15">Membrane</location>
        <topology evidence="1 15">Multi-pass membrane protein</topology>
    </subcellularLocation>
</comment>
<comment type="cofactor">
    <cofactor evidence="14">
        <name>Mg(2+)</name>
        <dbReference type="ChEBI" id="CHEBI:18420"/>
    </cofactor>
</comment>
<feature type="active site" description="4-aspartylphosphate intermediate" evidence="12">
    <location>
        <position position="449"/>
    </location>
</feature>
<evidence type="ECO:0000259" key="18">
    <source>
        <dbReference type="Pfam" id="PF16212"/>
    </source>
</evidence>
<gene>
    <name evidence="19" type="ORF">DDB_G0275871</name>
</gene>
<dbReference type="SUPFAM" id="SSF81665">
    <property type="entry name" value="Calcium ATPase, transmembrane domain M"/>
    <property type="match status" value="1"/>
</dbReference>
<feature type="binding site" evidence="13">
    <location>
        <position position="451"/>
    </location>
    <ligand>
        <name>ATP</name>
        <dbReference type="ChEBI" id="CHEBI:30616"/>
    </ligand>
</feature>
<dbReference type="EMBL" id="AAFI02000013">
    <property type="protein sequence ID" value="EAL69686.1"/>
    <property type="molecule type" value="Genomic_DNA"/>
</dbReference>
<dbReference type="Proteomes" id="UP000002195">
    <property type="component" value="Unassembled WGS sequence"/>
</dbReference>
<feature type="binding site" evidence="13">
    <location>
        <position position="567"/>
    </location>
    <ligand>
        <name>ATP</name>
        <dbReference type="ChEBI" id="CHEBI:30616"/>
    </ligand>
</feature>
<reference evidence="19 20" key="1">
    <citation type="journal article" date="2005" name="Nature">
        <title>The genome of the social amoeba Dictyostelium discoideum.</title>
        <authorList>
            <consortium name="The Dictyostelium discoideum Sequencing Consortium"/>
            <person name="Eichinger L."/>
            <person name="Pachebat J.A."/>
            <person name="Glockner G."/>
            <person name="Rajandream M.A."/>
            <person name="Sucgang R."/>
            <person name="Berriman M."/>
            <person name="Song J."/>
            <person name="Olsen R."/>
            <person name="Szafranski K."/>
            <person name="Xu Q."/>
            <person name="Tunggal B."/>
            <person name="Kummerfeld S."/>
            <person name="Madera M."/>
            <person name="Konfortov B.A."/>
            <person name="Rivero F."/>
            <person name="Bankier A.T."/>
            <person name="Lehmann R."/>
            <person name="Hamlin N."/>
            <person name="Davies R."/>
            <person name="Gaudet P."/>
            <person name="Fey P."/>
            <person name="Pilcher K."/>
            <person name="Chen G."/>
            <person name="Saunders D."/>
            <person name="Sodergren E."/>
            <person name="Davis P."/>
            <person name="Kerhornou A."/>
            <person name="Nie X."/>
            <person name="Hall N."/>
            <person name="Anjard C."/>
            <person name="Hemphill L."/>
            <person name="Bason N."/>
            <person name="Farbrother P."/>
            <person name="Desany B."/>
            <person name="Just E."/>
            <person name="Morio T."/>
            <person name="Rost R."/>
            <person name="Churcher C."/>
            <person name="Cooper J."/>
            <person name="Haydock S."/>
            <person name="van Driessche N."/>
            <person name="Cronin A."/>
            <person name="Goodhead I."/>
            <person name="Muzny D."/>
            <person name="Mourier T."/>
            <person name="Pain A."/>
            <person name="Lu M."/>
            <person name="Harper D."/>
            <person name="Lindsay R."/>
            <person name="Hauser H."/>
            <person name="James K."/>
            <person name="Quiles M."/>
            <person name="Madan Babu M."/>
            <person name="Saito T."/>
            <person name="Buchrieser C."/>
            <person name="Wardroper A."/>
            <person name="Felder M."/>
            <person name="Thangavelu M."/>
            <person name="Johnson D."/>
            <person name="Knights A."/>
            <person name="Loulseged H."/>
            <person name="Mungall K."/>
            <person name="Oliver K."/>
            <person name="Price C."/>
            <person name="Quail M.A."/>
            <person name="Urushihara H."/>
            <person name="Hernandez J."/>
            <person name="Rabbinowitsch E."/>
            <person name="Steffen D."/>
            <person name="Sanders M."/>
            <person name="Ma J."/>
            <person name="Kohara Y."/>
            <person name="Sharp S."/>
            <person name="Simmonds M."/>
            <person name="Spiegler S."/>
            <person name="Tivey A."/>
            <person name="Sugano S."/>
            <person name="White B."/>
            <person name="Walker D."/>
            <person name="Woodward J."/>
            <person name="Winckler T."/>
            <person name="Tanaka Y."/>
            <person name="Shaulsky G."/>
            <person name="Schleicher M."/>
            <person name="Weinstock G."/>
            <person name="Rosenthal A."/>
            <person name="Cox E.C."/>
            <person name="Chisholm R.L."/>
            <person name="Gibbs R."/>
            <person name="Loomis W.F."/>
            <person name="Platzer M."/>
            <person name="Kay R.R."/>
            <person name="Williams J."/>
            <person name="Dear P.H."/>
            <person name="Noegel A.A."/>
            <person name="Barrell B."/>
            <person name="Kuspa A."/>
        </authorList>
    </citation>
    <scope>NUCLEOTIDE SEQUENCE [LARGE SCALE GENOMIC DNA]</scope>
    <source>
        <strain evidence="19 20">AX4</strain>
    </source>
</reference>
<feature type="binding site" evidence="13">
    <location>
        <position position="834"/>
    </location>
    <ligand>
        <name>ATP</name>
        <dbReference type="ChEBI" id="CHEBI:30616"/>
    </ligand>
</feature>
<dbReference type="InterPro" id="IPR032631">
    <property type="entry name" value="P-type_ATPase_N"/>
</dbReference>
<keyword evidence="3 15" id="KW-0812">Transmembrane</keyword>
<dbReference type="PROSITE" id="PS00154">
    <property type="entry name" value="ATPASE_E1_E2"/>
    <property type="match status" value="1"/>
</dbReference>
<dbReference type="NCBIfam" id="TIGR01652">
    <property type="entry name" value="ATPase-Plipid"/>
    <property type="match status" value="1"/>
</dbReference>
<dbReference type="HOGENOM" id="CLU_000846_3_2_1"/>
<feature type="transmembrane region" description="Helical" evidence="15">
    <location>
        <begin position="88"/>
        <end position="107"/>
    </location>
</feature>
<dbReference type="Gene3D" id="3.40.1110.10">
    <property type="entry name" value="Calcium-transporting ATPase, cytoplasmic domain N"/>
    <property type="match status" value="1"/>
</dbReference>
<feature type="binding site" evidence="13">
    <location>
        <position position="864"/>
    </location>
    <ligand>
        <name>ATP</name>
        <dbReference type="ChEBI" id="CHEBI:30616"/>
    </ligand>
</feature>
<comment type="similarity">
    <text evidence="2 15">Belongs to the cation transport ATPase (P-type) (TC 3.A.3) family. Type IV subfamily.</text>
</comment>
<feature type="binding site" evidence="13">
    <location>
        <position position="745"/>
    </location>
    <ligand>
        <name>ATP</name>
        <dbReference type="ChEBI" id="CHEBI:30616"/>
    </ligand>
</feature>
<evidence type="ECO:0000256" key="2">
    <source>
        <dbReference type="ARBA" id="ARBA00008109"/>
    </source>
</evidence>
<dbReference type="GO" id="GO:0016887">
    <property type="term" value="F:ATP hydrolysis activity"/>
    <property type="evidence" value="ECO:0007669"/>
    <property type="project" value="InterPro"/>
</dbReference>
<sequence>MKLGKLKIRRKKARPSYPIIEIRPNKTTENDVNKSKGYKSNDISTTKYTRYNFIFKNLFEQFKRITNIYFAAICVITLIPQVSPLSPVTSLLPLIFVLVVTALKEAFEDYRRYKADKASNYTQYQVYRDGSFRLIKSKHICVGDFIRIDNDQAFPSDILVLSSNLEDGICYVETSQLDGETNLKLFKAAKETNSLTQEQLLDLNANIECELPNNNLYKFKGKFTLQNDNSTFSLSEKQLMLRVSGARLRNTHFIIGIVLYCGKDTKLSLNQKNPPSKFSTIETRLGRSVIGIFCFKVVLVIIATVLSSLFEFNTARDSWYLRSDFDSLGFTIVKNFVSYFAILSFLIPMSLMVTLEVVKVSQAKYMEWDVKMSYKENKKYEKQIEQPQEELKIKNEDKTTTTTISPNGDIELSNIVAKKEKSKILNKYMSVKNSNLNDELALIKYIFSDKTGTLTENRMLFSKCSINGTCFDGAMNQQLLDEVTSKTKNEESIREFLLNMSLCHAAVSDVNEETGKITYQSQSPDEIALCDCAKINQFEFINRTSTHAQIRVMGEDKQYQLLAIMEFSSDRRRMSILLREEDENNDNNSTETTPIDDSSTTDIDGNLLTPPPQLTNLKKKGKIILYSKGADSIMMERLSEKESNSELLEQTKEHISQFSREGLRTLILAKREISQEEYSNWSQQYHEASTLIHDREAEMERLNDQIERGFELVGCTAIEDKLQDGVPETIDYLLKANIKVWIITGDKQETAINIGYSCKLLVPEIPIIIINAESTEECGTQIKRAIENFIDPETQVDKKVSMVINGESLTFVLKDHSADFLKIAAKCHSVVACRVTPLQKALIVRLVKKSTKEVCLSIGDGANDVSMIQEAHIGVGIFGNEGTQAARASDYALLRFRHLARLITVHGRYSMVRNSLCIKYSFYKNMAFFLCQFWFSIYSGWTAMTLYDSWIVTTFNILMTSVPPYFMALFEKDVNEKIIPKNPHLFKEVQDCHLFQYRSILNWLIGALYHSVVFFFGLYFFLDGSGDMVNQWGRIGGKELAGSFCATFAVLSILLKAAIEIKHWNFIVHIGIWGSVIVYLVISLVDSSIITQIPNMYWVFIYALHLLKFYVMVIIMIFIALVPDFTLKFVRRHLSPTNSNIEQEKYILNRGKNKNNIDNDEEI</sequence>
<organism evidence="19 20">
    <name type="scientific">Dictyostelium discoideum</name>
    <name type="common">Social amoeba</name>
    <dbReference type="NCBI Taxonomy" id="44689"/>
    <lineage>
        <taxon>Eukaryota</taxon>
        <taxon>Amoebozoa</taxon>
        <taxon>Evosea</taxon>
        <taxon>Eumycetozoa</taxon>
        <taxon>Dictyostelia</taxon>
        <taxon>Dictyosteliales</taxon>
        <taxon>Dictyosteliaceae</taxon>
        <taxon>Dictyostelium</taxon>
    </lineage>
</organism>
<keyword evidence="4 14" id="KW-0479">Metal-binding</keyword>
<feature type="binding site" evidence="14">
    <location>
        <position position="449"/>
    </location>
    <ligand>
        <name>Mg(2+)</name>
        <dbReference type="ChEBI" id="CHEBI:18420"/>
    </ligand>
</feature>
<evidence type="ECO:0000256" key="3">
    <source>
        <dbReference type="ARBA" id="ARBA00022692"/>
    </source>
</evidence>
<feature type="transmembrane region" description="Helical" evidence="15">
    <location>
        <begin position="289"/>
        <end position="310"/>
    </location>
</feature>
<dbReference type="Reactome" id="R-DDI-936837">
    <property type="pathway name" value="Ion transport by P-type ATPases"/>
</dbReference>
<evidence type="ECO:0000256" key="4">
    <source>
        <dbReference type="ARBA" id="ARBA00022723"/>
    </source>
</evidence>
<feature type="binding site" evidence="13">
    <location>
        <position position="840"/>
    </location>
    <ligand>
        <name>ATP</name>
        <dbReference type="ChEBI" id="CHEBI:30616"/>
    </ligand>
</feature>
<feature type="binding site" evidence="13">
    <location>
        <position position="449"/>
    </location>
    <ligand>
        <name>ATP</name>
        <dbReference type="ChEBI" id="CHEBI:30616"/>
    </ligand>
</feature>
<dbReference type="GO" id="GO:0005524">
    <property type="term" value="F:ATP binding"/>
    <property type="evidence" value="ECO:0007669"/>
    <property type="project" value="UniProtKB-UniRule"/>
</dbReference>
<feature type="binding site" evidence="14">
    <location>
        <position position="864"/>
    </location>
    <ligand>
        <name>Mg(2+)</name>
        <dbReference type="ChEBI" id="CHEBI:18420"/>
    </ligand>
</feature>
<evidence type="ECO:0000256" key="14">
    <source>
        <dbReference type="PIRSR" id="PIRSR606539-3"/>
    </source>
</evidence>
<dbReference type="InterPro" id="IPR023299">
    <property type="entry name" value="ATPase_P-typ_cyto_dom_N"/>
</dbReference>
<dbReference type="AlphaFoldDB" id="Q553A4"/>
<feature type="transmembrane region" description="Helical" evidence="15">
    <location>
        <begin position="65"/>
        <end position="82"/>
    </location>
</feature>
<feature type="transmembrane region" description="Helical" evidence="15">
    <location>
        <begin position="1097"/>
        <end position="1122"/>
    </location>
</feature>
<evidence type="ECO:0000313" key="20">
    <source>
        <dbReference type="Proteomes" id="UP000002195"/>
    </source>
</evidence>
<keyword evidence="9 15" id="KW-1133">Transmembrane helix</keyword>
<dbReference type="PaxDb" id="44689-DDB0237663"/>
<comment type="catalytic activity">
    <reaction evidence="11 15">
        <text>ATP + H2O + phospholipidSide 1 = ADP + phosphate + phospholipidSide 2.</text>
        <dbReference type="EC" id="7.6.2.1"/>
    </reaction>
</comment>
<dbReference type="dictyBase" id="DDB_G0275871"/>
<dbReference type="InterPro" id="IPR023214">
    <property type="entry name" value="HAD_sf"/>
</dbReference>
<feature type="transmembrane region" description="Helical" evidence="15">
    <location>
        <begin position="950"/>
        <end position="970"/>
    </location>
</feature>
<dbReference type="InterPro" id="IPR036412">
    <property type="entry name" value="HAD-like_sf"/>
</dbReference>
<dbReference type="RefSeq" id="XP_643516.1">
    <property type="nucleotide sequence ID" value="XM_638424.1"/>
</dbReference>
<dbReference type="KEGG" id="ddi:DDB_G0275871"/>
<dbReference type="Gene3D" id="2.70.150.10">
    <property type="entry name" value="Calcium-transporting ATPase, cytoplasmic transduction domain A"/>
    <property type="match status" value="1"/>
</dbReference>
<feature type="binding site" evidence="14">
    <location>
        <position position="451"/>
    </location>
    <ligand>
        <name>Mg(2+)</name>
        <dbReference type="ChEBI" id="CHEBI:18420"/>
    </ligand>
</feature>
<dbReference type="SFLD" id="SFLDG00002">
    <property type="entry name" value="C1.7:_P-type_atpase_like"/>
    <property type="match status" value="1"/>
</dbReference>
<feature type="region of interest" description="Disordered" evidence="16">
    <location>
        <begin position="579"/>
        <end position="612"/>
    </location>
</feature>
<dbReference type="EC" id="7.6.2.1" evidence="15"/>
<dbReference type="InterPro" id="IPR018303">
    <property type="entry name" value="ATPase_P-typ_P_site"/>
</dbReference>
<dbReference type="InterPro" id="IPR006539">
    <property type="entry name" value="P-type_ATPase_IV"/>
</dbReference>
<keyword evidence="6 13" id="KW-0067">ATP-binding</keyword>
<name>Q553A4_DICDI</name>
<dbReference type="PhylomeDB" id="Q553A4"/>
<dbReference type="FunFam" id="3.40.50.1000:FF:000001">
    <property type="entry name" value="Phospholipid-transporting ATPase IC"/>
    <property type="match status" value="1"/>
</dbReference>
<dbReference type="InterPro" id="IPR008250">
    <property type="entry name" value="ATPase_P-typ_transduc_dom_A_sf"/>
</dbReference>
<evidence type="ECO:0000256" key="5">
    <source>
        <dbReference type="ARBA" id="ARBA00022741"/>
    </source>
</evidence>
<evidence type="ECO:0000256" key="10">
    <source>
        <dbReference type="ARBA" id="ARBA00023136"/>
    </source>
</evidence>
<evidence type="ECO:0000256" key="13">
    <source>
        <dbReference type="PIRSR" id="PIRSR606539-2"/>
    </source>
</evidence>
<dbReference type="FunCoup" id="Q553A4">
    <property type="interactions" value="5"/>
</dbReference>
<evidence type="ECO:0000256" key="16">
    <source>
        <dbReference type="SAM" id="MobiDB-lite"/>
    </source>
</evidence>
<feature type="binding site" evidence="13">
    <location>
        <position position="863"/>
    </location>
    <ligand>
        <name>ATP</name>
        <dbReference type="ChEBI" id="CHEBI:30616"/>
    </ligand>
</feature>
<dbReference type="InterPro" id="IPR023298">
    <property type="entry name" value="ATPase_P-typ_TM_dom_sf"/>
</dbReference>
<evidence type="ECO:0000256" key="11">
    <source>
        <dbReference type="ARBA" id="ARBA00034036"/>
    </source>
</evidence>
<feature type="transmembrane region" description="Helical" evidence="15">
    <location>
        <begin position="926"/>
        <end position="944"/>
    </location>
</feature>
<feature type="transmembrane region" description="Helical" evidence="15">
    <location>
        <begin position="336"/>
        <end position="358"/>
    </location>
</feature>
<dbReference type="GO" id="GO:0000287">
    <property type="term" value="F:magnesium ion binding"/>
    <property type="evidence" value="ECO:0007669"/>
    <property type="project" value="UniProtKB-UniRule"/>
</dbReference>
<evidence type="ECO:0000313" key="19">
    <source>
        <dbReference type="EMBL" id="EAL69686.1"/>
    </source>
</evidence>
<evidence type="ECO:0000256" key="12">
    <source>
        <dbReference type="PIRSR" id="PIRSR606539-1"/>
    </source>
</evidence>
<dbReference type="GO" id="GO:0045332">
    <property type="term" value="P:phospholipid translocation"/>
    <property type="evidence" value="ECO:0000318"/>
    <property type="project" value="GO_Central"/>
</dbReference>
<evidence type="ECO:0000256" key="1">
    <source>
        <dbReference type="ARBA" id="ARBA00004141"/>
    </source>
</evidence>
<proteinExistence type="inferred from homology"/>
<dbReference type="STRING" id="44689.Q553A4"/>
<keyword evidence="5 13" id="KW-0547">Nucleotide-binding</keyword>
<feature type="domain" description="P-type ATPase C-terminal" evidence="18">
    <location>
        <begin position="886"/>
        <end position="1137"/>
    </location>
</feature>
<dbReference type="Pfam" id="PF16209">
    <property type="entry name" value="PhoLip_ATPase_N"/>
    <property type="match status" value="1"/>
</dbReference>
<feature type="binding site" evidence="13">
    <location>
        <position position="744"/>
    </location>
    <ligand>
        <name>ATP</name>
        <dbReference type="ChEBI" id="CHEBI:30616"/>
    </ligand>
</feature>
<feature type="compositionally biased region" description="Low complexity" evidence="16">
    <location>
        <begin position="586"/>
        <end position="608"/>
    </location>
</feature>
<dbReference type="Pfam" id="PF16212">
    <property type="entry name" value="PhoLip_ATPase_C"/>
    <property type="match status" value="1"/>
</dbReference>
<evidence type="ECO:0000256" key="9">
    <source>
        <dbReference type="ARBA" id="ARBA00022989"/>
    </source>
</evidence>
<protein>
    <recommendedName>
        <fullName evidence="15">Phospholipid-transporting ATPase</fullName>
        <ecNumber evidence="15">7.6.2.1</ecNumber>
    </recommendedName>
</protein>
<keyword evidence="7 14" id="KW-0460">Magnesium</keyword>
<dbReference type="InterPro" id="IPR001757">
    <property type="entry name" value="P_typ_ATPase"/>
</dbReference>
<evidence type="ECO:0000256" key="6">
    <source>
        <dbReference type="ARBA" id="ARBA00022840"/>
    </source>
</evidence>
<feature type="binding site" evidence="13">
    <location>
        <position position="526"/>
    </location>
    <ligand>
        <name>ATP</name>
        <dbReference type="ChEBI" id="CHEBI:30616"/>
    </ligand>
</feature>
<comment type="caution">
    <text evidence="19">The sequence shown here is derived from an EMBL/GenBank/DDBJ whole genome shotgun (WGS) entry which is preliminary data.</text>
</comment>
<feature type="binding site" evidence="14">
    <location>
        <position position="860"/>
    </location>
    <ligand>
        <name>Mg(2+)</name>
        <dbReference type="ChEBI" id="CHEBI:18420"/>
    </ligand>
</feature>
<feature type="binding site" evidence="13">
    <location>
        <position position="746"/>
    </location>
    <ligand>
        <name>ATP</name>
        <dbReference type="ChEBI" id="CHEBI:30616"/>
    </ligand>
</feature>
<dbReference type="InterPro" id="IPR044492">
    <property type="entry name" value="P_typ_ATPase_HD_dom"/>
</dbReference>
<dbReference type="PRINTS" id="PR00119">
    <property type="entry name" value="CATATPASE"/>
</dbReference>
<feature type="binding site" evidence="13">
    <location>
        <position position="628"/>
    </location>
    <ligand>
        <name>ATP</name>
        <dbReference type="ChEBI" id="CHEBI:30616"/>
    </ligand>
</feature>
<feature type="transmembrane region" description="Helical" evidence="15">
    <location>
        <begin position="1066"/>
        <end position="1085"/>
    </location>
</feature>
<dbReference type="GO" id="GO:0140326">
    <property type="term" value="F:ATPase-coupled intramembrane lipid transporter activity"/>
    <property type="evidence" value="ECO:0000318"/>
    <property type="project" value="GO_Central"/>
</dbReference>
<dbReference type="SMR" id="Q553A4"/>
<dbReference type="SFLD" id="SFLDS00003">
    <property type="entry name" value="Haloacid_Dehalogenase"/>
    <property type="match status" value="1"/>
</dbReference>
<dbReference type="Gene3D" id="3.40.50.1000">
    <property type="entry name" value="HAD superfamily/HAD-like"/>
    <property type="match status" value="1"/>
</dbReference>
<keyword evidence="8 15" id="KW-1278">Translocase</keyword>
<dbReference type="GeneID" id="8620097"/>
<dbReference type="Pfam" id="PF13246">
    <property type="entry name" value="Cation_ATPase"/>
    <property type="match status" value="2"/>
</dbReference>